<feature type="compositionally biased region" description="Basic and acidic residues" evidence="1">
    <location>
        <begin position="175"/>
        <end position="189"/>
    </location>
</feature>
<feature type="region of interest" description="Disordered" evidence="1">
    <location>
        <begin position="1"/>
        <end position="72"/>
    </location>
</feature>
<gene>
    <name evidence="2" type="ORF">E3Q10_01200</name>
</gene>
<comment type="caution">
    <text evidence="2">The sequence shown here is derived from an EMBL/GenBank/DDBJ whole genome shotgun (WGS) entry which is preliminary data.</text>
</comment>
<evidence type="ECO:0000313" key="3">
    <source>
        <dbReference type="Proteomes" id="UP000305647"/>
    </source>
</evidence>
<reference evidence="2 3" key="1">
    <citation type="submission" date="2019-03" db="EMBL/GenBank/DDBJ databases">
        <title>Sequencing 25 genomes of Wallemia mellicola.</title>
        <authorList>
            <person name="Gostincar C."/>
        </authorList>
    </citation>
    <scope>NUCLEOTIDE SEQUENCE [LARGE SCALE GENOMIC DNA]</scope>
    <source>
        <strain evidence="2 3">EXF-8738</strain>
    </source>
</reference>
<proteinExistence type="predicted"/>
<feature type="compositionally biased region" description="Basic and acidic residues" evidence="1">
    <location>
        <begin position="1"/>
        <end position="11"/>
    </location>
</feature>
<feature type="compositionally biased region" description="Basic residues" evidence="1">
    <location>
        <begin position="59"/>
        <end position="68"/>
    </location>
</feature>
<feature type="compositionally biased region" description="Low complexity" evidence="1">
    <location>
        <begin position="32"/>
        <end position="42"/>
    </location>
</feature>
<dbReference type="AlphaFoldDB" id="A0A4V4MV50"/>
<dbReference type="Proteomes" id="UP000305647">
    <property type="component" value="Unassembled WGS sequence"/>
</dbReference>
<dbReference type="EMBL" id="SPRO01000008">
    <property type="protein sequence ID" value="TIC32503.1"/>
    <property type="molecule type" value="Genomic_DNA"/>
</dbReference>
<feature type="region of interest" description="Disordered" evidence="1">
    <location>
        <begin position="173"/>
        <end position="195"/>
    </location>
</feature>
<sequence length="223" mass="24159">MSAADTLKKETTDEDIQYSSGSEEVSEEVSEVEQAATEAVVSPNQTVEVVQPVEPSKKNVTRKQRKKSAPTGVTDVADLTKVLNTAGQVIDTATKTIKDLQEPSEVIQEAQPTKVVQPIIEEGLKSVVQTGKKADGSNKNNPISLRLDLNLELEIFINSYAELGRQAIGSTHTDLTADKHGGPIEQCRESEDEDKDKDDALGLRLDLNLAKLHGDVVLTLLTT</sequence>
<organism evidence="2 3">
    <name type="scientific">Wallemia mellicola</name>
    <dbReference type="NCBI Taxonomy" id="1708541"/>
    <lineage>
        <taxon>Eukaryota</taxon>
        <taxon>Fungi</taxon>
        <taxon>Dikarya</taxon>
        <taxon>Basidiomycota</taxon>
        <taxon>Wallemiomycotina</taxon>
        <taxon>Wallemiomycetes</taxon>
        <taxon>Wallemiales</taxon>
        <taxon>Wallemiaceae</taxon>
        <taxon>Wallemia</taxon>
    </lineage>
</organism>
<protein>
    <submittedName>
        <fullName evidence="2">Uncharacterized protein</fullName>
    </submittedName>
</protein>
<evidence type="ECO:0000313" key="2">
    <source>
        <dbReference type="EMBL" id="TIC32503.1"/>
    </source>
</evidence>
<evidence type="ECO:0000256" key="1">
    <source>
        <dbReference type="SAM" id="MobiDB-lite"/>
    </source>
</evidence>
<name>A0A4V4MV50_9BASI</name>
<accession>A0A4V4MV50</accession>